<name>A0A135L4B0_9BACI</name>
<evidence type="ECO:0000256" key="6">
    <source>
        <dbReference type="ARBA" id="ARBA00023065"/>
    </source>
</evidence>
<dbReference type="InterPro" id="IPR058533">
    <property type="entry name" value="Cation_efflux_TM"/>
</dbReference>
<dbReference type="SUPFAM" id="SSF161111">
    <property type="entry name" value="Cation efflux protein transmembrane domain-like"/>
    <property type="match status" value="1"/>
</dbReference>
<evidence type="ECO:0000256" key="4">
    <source>
        <dbReference type="ARBA" id="ARBA00022692"/>
    </source>
</evidence>
<evidence type="ECO:0000256" key="8">
    <source>
        <dbReference type="SAM" id="Phobius"/>
    </source>
</evidence>
<feature type="transmembrane region" description="Helical" evidence="8">
    <location>
        <begin position="174"/>
        <end position="194"/>
    </location>
</feature>
<keyword evidence="12" id="KW-1185">Reference proteome</keyword>
<dbReference type="GO" id="GO:0005385">
    <property type="term" value="F:zinc ion transmembrane transporter activity"/>
    <property type="evidence" value="ECO:0007669"/>
    <property type="project" value="TreeGrafter"/>
</dbReference>
<evidence type="ECO:0000256" key="2">
    <source>
        <dbReference type="ARBA" id="ARBA00008873"/>
    </source>
</evidence>
<dbReference type="SUPFAM" id="SSF160240">
    <property type="entry name" value="Cation efflux protein cytoplasmic domain-like"/>
    <property type="match status" value="1"/>
</dbReference>
<dbReference type="RefSeq" id="WP_068724716.1">
    <property type="nucleotide sequence ID" value="NZ_LSKU01000001.1"/>
</dbReference>
<dbReference type="InterPro" id="IPR036837">
    <property type="entry name" value="Cation_efflux_CTD_sf"/>
</dbReference>
<sequence length="318" mass="35783">MSHTHHVVETKTRGINIAFWLTSILFIAEIIGGLITNSLAILSDAWHLLSDILALGVSWFALRQTRRPANKRLTFGYHRVGIFAAFFNNVTLIGISFYIYYKAITRIFTPEPVGSLGMIYLALLGVLVTGTIVLFLKKEKQNLNVKSAVLHFVGDVFSYAGVIIGGVLLHFTGWLWIDPMISIIFASVILRGAFRMLRESIRILLEAVPEGLNVDMIKEVMEQVPGVHAVHDIHVWGISAEEVMLTAHVVVKNQPVSEGHDLLHDVKKALYEHFHIWHSVLQLETIQYQETDQAQKKFDPNLSADPQIGINMVLMKKN</sequence>
<feature type="domain" description="Cation efflux protein cytoplasmic" evidence="10">
    <location>
        <begin position="209"/>
        <end position="284"/>
    </location>
</feature>
<evidence type="ECO:0000259" key="9">
    <source>
        <dbReference type="Pfam" id="PF01545"/>
    </source>
</evidence>
<dbReference type="InterPro" id="IPR027469">
    <property type="entry name" value="Cation_efflux_TMD_sf"/>
</dbReference>
<comment type="caution">
    <text evidence="11">The sequence shown here is derived from an EMBL/GenBank/DDBJ whole genome shotgun (WGS) entry which is preliminary data.</text>
</comment>
<dbReference type="Proteomes" id="UP000070352">
    <property type="component" value="Unassembled WGS sequence"/>
</dbReference>
<evidence type="ECO:0000313" key="11">
    <source>
        <dbReference type="EMBL" id="KXG43781.1"/>
    </source>
</evidence>
<feature type="domain" description="Cation efflux protein transmembrane" evidence="9">
    <location>
        <begin position="17"/>
        <end position="205"/>
    </location>
</feature>
<keyword evidence="7 8" id="KW-0472">Membrane</keyword>
<dbReference type="STRING" id="1413211.U473_06960"/>
<keyword evidence="6" id="KW-0406">Ion transport</keyword>
<dbReference type="Gene3D" id="1.20.1510.10">
    <property type="entry name" value="Cation efflux protein transmembrane domain"/>
    <property type="match status" value="1"/>
</dbReference>
<dbReference type="AlphaFoldDB" id="A0A135L4B0"/>
<dbReference type="InterPro" id="IPR050681">
    <property type="entry name" value="CDF/SLC30A"/>
</dbReference>
<feature type="transmembrane region" description="Helical" evidence="8">
    <location>
        <begin position="17"/>
        <end position="39"/>
    </location>
</feature>
<dbReference type="NCBIfam" id="TIGR01297">
    <property type="entry name" value="CDF"/>
    <property type="match status" value="1"/>
</dbReference>
<accession>A0A135L4B0</accession>
<protein>
    <submittedName>
        <fullName evidence="11">Uncharacterized protein</fullName>
    </submittedName>
</protein>
<dbReference type="EMBL" id="LSKU01000001">
    <property type="protein sequence ID" value="KXG43781.1"/>
    <property type="molecule type" value="Genomic_DNA"/>
</dbReference>
<evidence type="ECO:0000256" key="5">
    <source>
        <dbReference type="ARBA" id="ARBA00022989"/>
    </source>
</evidence>
<dbReference type="InterPro" id="IPR027470">
    <property type="entry name" value="Cation_efflux_CTD"/>
</dbReference>
<evidence type="ECO:0000313" key="12">
    <source>
        <dbReference type="Proteomes" id="UP000070352"/>
    </source>
</evidence>
<feature type="transmembrane region" description="Helical" evidence="8">
    <location>
        <begin position="45"/>
        <end position="62"/>
    </location>
</feature>
<organism evidence="11 12">
    <name type="scientific">Tepidibacillus decaturensis</name>
    <dbReference type="NCBI Taxonomy" id="1413211"/>
    <lineage>
        <taxon>Bacteria</taxon>
        <taxon>Bacillati</taxon>
        <taxon>Bacillota</taxon>
        <taxon>Bacilli</taxon>
        <taxon>Bacillales</taxon>
        <taxon>Bacillaceae</taxon>
        <taxon>Tepidibacillus</taxon>
    </lineage>
</organism>
<dbReference type="GO" id="GO:0005886">
    <property type="term" value="C:plasma membrane"/>
    <property type="evidence" value="ECO:0007669"/>
    <property type="project" value="TreeGrafter"/>
</dbReference>
<dbReference type="Gene3D" id="3.30.70.1350">
    <property type="entry name" value="Cation efflux protein, cytoplasmic domain"/>
    <property type="match status" value="1"/>
</dbReference>
<evidence type="ECO:0000259" key="10">
    <source>
        <dbReference type="Pfam" id="PF16916"/>
    </source>
</evidence>
<proteinExistence type="inferred from homology"/>
<dbReference type="PANTHER" id="PTHR11562">
    <property type="entry name" value="CATION EFFLUX PROTEIN/ ZINC TRANSPORTER"/>
    <property type="match status" value="1"/>
</dbReference>
<comment type="subcellular location">
    <subcellularLocation>
        <location evidence="1">Membrane</location>
        <topology evidence="1">Multi-pass membrane protein</topology>
    </subcellularLocation>
</comment>
<evidence type="ECO:0000256" key="1">
    <source>
        <dbReference type="ARBA" id="ARBA00004141"/>
    </source>
</evidence>
<dbReference type="InterPro" id="IPR002524">
    <property type="entry name" value="Cation_efflux"/>
</dbReference>
<keyword evidence="4 8" id="KW-0812">Transmembrane</keyword>
<dbReference type="OrthoDB" id="9809646at2"/>
<feature type="transmembrane region" description="Helical" evidence="8">
    <location>
        <begin position="148"/>
        <end position="168"/>
    </location>
</feature>
<comment type="similarity">
    <text evidence="2">Belongs to the cation diffusion facilitator (CDF) transporter (TC 2.A.4) family. SLC30A subfamily.</text>
</comment>
<evidence type="ECO:0000256" key="3">
    <source>
        <dbReference type="ARBA" id="ARBA00022448"/>
    </source>
</evidence>
<feature type="transmembrane region" description="Helical" evidence="8">
    <location>
        <begin position="113"/>
        <end position="136"/>
    </location>
</feature>
<dbReference type="PANTHER" id="PTHR11562:SF17">
    <property type="entry name" value="RE54080P-RELATED"/>
    <property type="match status" value="1"/>
</dbReference>
<feature type="transmembrane region" description="Helical" evidence="8">
    <location>
        <begin position="82"/>
        <end position="101"/>
    </location>
</feature>
<reference evidence="11 12" key="1">
    <citation type="submission" date="2016-02" db="EMBL/GenBank/DDBJ databases">
        <title>Draft Genome for Tepidibacillus decaturensis nov. sp. Strain Z9, an Anaerobic, Moderately Thermophilic and Heterotrophic Bacterium from Deep Subsurface of the Illinois Basin, USA.</title>
        <authorList>
            <person name="Dong Y."/>
            <person name="Chang J.Y."/>
            <person name="Sanford R."/>
            <person name="Fouke B.W."/>
        </authorList>
    </citation>
    <scope>NUCLEOTIDE SEQUENCE [LARGE SCALE GENOMIC DNA]</scope>
    <source>
        <strain evidence="11 12">Z9</strain>
    </source>
</reference>
<dbReference type="Pfam" id="PF16916">
    <property type="entry name" value="ZT_dimer"/>
    <property type="match status" value="1"/>
</dbReference>
<keyword evidence="3" id="KW-0813">Transport</keyword>
<dbReference type="Pfam" id="PF01545">
    <property type="entry name" value="Cation_efflux"/>
    <property type="match status" value="1"/>
</dbReference>
<evidence type="ECO:0000256" key="7">
    <source>
        <dbReference type="ARBA" id="ARBA00023136"/>
    </source>
</evidence>
<keyword evidence="5 8" id="KW-1133">Transmembrane helix</keyword>
<gene>
    <name evidence="11" type="ORF">U473_06960</name>
</gene>